<organism evidence="2 3">
    <name type="scientific">Aureimonas endophytica</name>
    <dbReference type="NCBI Taxonomy" id="2027858"/>
    <lineage>
        <taxon>Bacteria</taxon>
        <taxon>Pseudomonadati</taxon>
        <taxon>Pseudomonadota</taxon>
        <taxon>Alphaproteobacteria</taxon>
        <taxon>Hyphomicrobiales</taxon>
        <taxon>Aurantimonadaceae</taxon>
        <taxon>Aureimonas</taxon>
    </lineage>
</organism>
<sequence length="82" mass="8887">MSVQIRFGAGSAEKSAYPCDPRIRASMRRALADEIERLLRIIDALDGDPDLEPDADGEPSLGWSHTMAIGTADDMEQGEVTP</sequence>
<keyword evidence="3" id="KW-1185">Reference proteome</keyword>
<gene>
    <name evidence="2" type="ORF">GCM10011390_50490</name>
</gene>
<protein>
    <submittedName>
        <fullName evidence="2">Uncharacterized protein</fullName>
    </submittedName>
</protein>
<feature type="region of interest" description="Disordered" evidence="1">
    <location>
        <begin position="47"/>
        <end position="82"/>
    </location>
</feature>
<comment type="caution">
    <text evidence="2">The sequence shown here is derived from an EMBL/GenBank/DDBJ whole genome shotgun (WGS) entry which is preliminary data.</text>
</comment>
<dbReference type="AlphaFoldDB" id="A0A917A4Q8"/>
<proteinExistence type="predicted"/>
<evidence type="ECO:0000256" key="1">
    <source>
        <dbReference type="SAM" id="MobiDB-lite"/>
    </source>
</evidence>
<name>A0A917A4Q8_9HYPH</name>
<accession>A0A917A4Q8</accession>
<reference evidence="2" key="2">
    <citation type="submission" date="2020-09" db="EMBL/GenBank/DDBJ databases">
        <authorList>
            <person name="Sun Q."/>
            <person name="Zhou Y."/>
        </authorList>
    </citation>
    <scope>NUCLEOTIDE SEQUENCE</scope>
    <source>
        <strain evidence="2">CGMCC 1.15367</strain>
    </source>
</reference>
<dbReference type="Proteomes" id="UP000644699">
    <property type="component" value="Unassembled WGS sequence"/>
</dbReference>
<feature type="compositionally biased region" description="Acidic residues" evidence="1">
    <location>
        <begin position="73"/>
        <end position="82"/>
    </location>
</feature>
<dbReference type="EMBL" id="BMIQ01000015">
    <property type="protein sequence ID" value="GGE24979.1"/>
    <property type="molecule type" value="Genomic_DNA"/>
</dbReference>
<reference evidence="2" key="1">
    <citation type="journal article" date="2014" name="Int. J. Syst. Evol. Microbiol.">
        <title>Complete genome sequence of Corynebacterium casei LMG S-19264T (=DSM 44701T), isolated from a smear-ripened cheese.</title>
        <authorList>
            <consortium name="US DOE Joint Genome Institute (JGI-PGF)"/>
            <person name="Walter F."/>
            <person name="Albersmeier A."/>
            <person name="Kalinowski J."/>
            <person name="Ruckert C."/>
        </authorList>
    </citation>
    <scope>NUCLEOTIDE SEQUENCE</scope>
    <source>
        <strain evidence="2">CGMCC 1.15367</strain>
    </source>
</reference>
<feature type="compositionally biased region" description="Acidic residues" evidence="1">
    <location>
        <begin position="47"/>
        <end position="57"/>
    </location>
</feature>
<evidence type="ECO:0000313" key="3">
    <source>
        <dbReference type="Proteomes" id="UP000644699"/>
    </source>
</evidence>
<evidence type="ECO:0000313" key="2">
    <source>
        <dbReference type="EMBL" id="GGE24979.1"/>
    </source>
</evidence>